<dbReference type="EMBL" id="JACHXI010000028">
    <property type="protein sequence ID" value="MBB3105196.1"/>
    <property type="molecule type" value="Genomic_DNA"/>
</dbReference>
<keyword evidence="3" id="KW-0479">Metal-binding</keyword>
<dbReference type="GO" id="GO:0005509">
    <property type="term" value="F:calcium ion binding"/>
    <property type="evidence" value="ECO:0007669"/>
    <property type="project" value="TreeGrafter"/>
</dbReference>
<evidence type="ECO:0000256" key="3">
    <source>
        <dbReference type="PIRSR" id="PIRSR605511-2"/>
    </source>
</evidence>
<dbReference type="Proteomes" id="UP000549250">
    <property type="component" value="Unassembled WGS sequence"/>
</dbReference>
<feature type="active site" description="Proton donor/acceptor" evidence="2">
    <location>
        <position position="194"/>
    </location>
</feature>
<comment type="similarity">
    <text evidence="1">Belongs to the SMP-30/CGR1 family.</text>
</comment>
<keyword evidence="3" id="KW-0862">Zinc</keyword>
<dbReference type="PANTHER" id="PTHR10907:SF47">
    <property type="entry name" value="REGUCALCIN"/>
    <property type="match status" value="1"/>
</dbReference>
<organism evidence="5 6">
    <name type="scientific">Azomonas macrocytogenes</name>
    <name type="common">Azotobacter macrocytogenes</name>
    <dbReference type="NCBI Taxonomy" id="69962"/>
    <lineage>
        <taxon>Bacteria</taxon>
        <taxon>Pseudomonadati</taxon>
        <taxon>Pseudomonadota</taxon>
        <taxon>Gammaproteobacteria</taxon>
        <taxon>Pseudomonadales</taxon>
        <taxon>Pseudomonadaceae</taxon>
        <taxon>Azomonas</taxon>
    </lineage>
</organism>
<dbReference type="RefSeq" id="WP_183168068.1">
    <property type="nucleotide sequence ID" value="NZ_JACHXI010000028.1"/>
</dbReference>
<dbReference type="Gene3D" id="2.120.10.30">
    <property type="entry name" value="TolB, C-terminal domain"/>
    <property type="match status" value="1"/>
</dbReference>
<evidence type="ECO:0000259" key="4">
    <source>
        <dbReference type="Pfam" id="PF08450"/>
    </source>
</evidence>
<feature type="domain" description="SMP-30/Gluconolactonase/LRE-like region" evidence="4">
    <location>
        <begin position="13"/>
        <end position="252"/>
    </location>
</feature>
<dbReference type="PRINTS" id="PR01790">
    <property type="entry name" value="SMP30FAMILY"/>
</dbReference>
<dbReference type="GO" id="GO:0019853">
    <property type="term" value="P:L-ascorbic acid biosynthetic process"/>
    <property type="evidence" value="ECO:0007669"/>
    <property type="project" value="TreeGrafter"/>
</dbReference>
<dbReference type="PANTHER" id="PTHR10907">
    <property type="entry name" value="REGUCALCIN"/>
    <property type="match status" value="1"/>
</dbReference>
<feature type="binding site" evidence="3">
    <location>
        <position position="96"/>
    </location>
    <ligand>
        <name>substrate</name>
    </ligand>
</feature>
<protein>
    <submittedName>
        <fullName evidence="5">Sugar lactone lactonase YvrE</fullName>
    </submittedName>
</protein>
<evidence type="ECO:0000256" key="1">
    <source>
        <dbReference type="ARBA" id="ARBA00008853"/>
    </source>
</evidence>
<keyword evidence="6" id="KW-1185">Reference proteome</keyword>
<evidence type="ECO:0000256" key="2">
    <source>
        <dbReference type="PIRSR" id="PIRSR605511-1"/>
    </source>
</evidence>
<feature type="binding site" evidence="3">
    <location>
        <position position="194"/>
    </location>
    <ligand>
        <name>a divalent metal cation</name>
        <dbReference type="ChEBI" id="CHEBI:60240"/>
    </ligand>
</feature>
<feature type="binding site" evidence="3">
    <location>
        <position position="15"/>
    </location>
    <ligand>
        <name>a divalent metal cation</name>
        <dbReference type="ChEBI" id="CHEBI:60240"/>
    </ligand>
</feature>
<dbReference type="InterPro" id="IPR013658">
    <property type="entry name" value="SGL"/>
</dbReference>
<feature type="binding site" evidence="3">
    <location>
        <position position="98"/>
    </location>
    <ligand>
        <name>substrate</name>
    </ligand>
</feature>
<evidence type="ECO:0000313" key="5">
    <source>
        <dbReference type="EMBL" id="MBB3105196.1"/>
    </source>
</evidence>
<dbReference type="InterPro" id="IPR005511">
    <property type="entry name" value="SMP-30"/>
</dbReference>
<dbReference type="AlphaFoldDB" id="A0A839T9R1"/>
<dbReference type="Pfam" id="PF08450">
    <property type="entry name" value="SGL"/>
    <property type="match status" value="1"/>
</dbReference>
<name>A0A839T9R1_AZOMA</name>
<evidence type="ECO:0000313" key="6">
    <source>
        <dbReference type="Proteomes" id="UP000549250"/>
    </source>
</evidence>
<gene>
    <name evidence="5" type="ORF">FHR87_003631</name>
</gene>
<comment type="cofactor">
    <cofactor evidence="3">
        <name>Zn(2+)</name>
        <dbReference type="ChEBI" id="CHEBI:29105"/>
    </cofactor>
    <text evidence="3">Binds 1 divalent metal cation per subunit.</text>
</comment>
<reference evidence="5 6" key="1">
    <citation type="submission" date="2020-08" db="EMBL/GenBank/DDBJ databases">
        <title>Genomic Encyclopedia of Type Strains, Phase III (KMG-III): the genomes of soil and plant-associated and newly described type strains.</title>
        <authorList>
            <person name="Whitman W."/>
        </authorList>
    </citation>
    <scope>NUCLEOTIDE SEQUENCE [LARGE SCALE GENOMIC DNA]</scope>
    <source>
        <strain evidence="5 6">CECT 4462</strain>
    </source>
</reference>
<dbReference type="SUPFAM" id="SSF63829">
    <property type="entry name" value="Calcium-dependent phosphotriesterase"/>
    <property type="match status" value="1"/>
</dbReference>
<dbReference type="GO" id="GO:0004341">
    <property type="term" value="F:gluconolactonase activity"/>
    <property type="evidence" value="ECO:0007669"/>
    <property type="project" value="TreeGrafter"/>
</dbReference>
<sequence length="287" mass="31725">MTHSVFDARKCTLGEGIIWHPARKQLFWFDIIGRTLLSRRDDFSQAWSFDSFVSAAGWIDANTLLIASETELLAFDIETGNRQRVASLEADNPTTRSNDGRADPWGGFWIGTMGKQAQPGAGSIYRYYRGEIRVLFPSLGIPNAICFSPDRRYGYFTDTPRRIIWRQPLAAADGWPVGEPEVFIDCAKLGYHPDGATVDRSGHLWNANWGAGAIVRYTPEGQVKTTLACPTANMTCVAFGGEHLATLFATSAWQDTSHLSATALAHAGSTFRFEPDAQGLPEYQIIL</sequence>
<dbReference type="InterPro" id="IPR011042">
    <property type="entry name" value="6-blade_b-propeller_TolB-like"/>
</dbReference>
<feature type="binding site" evidence="3">
    <location>
        <position position="143"/>
    </location>
    <ligand>
        <name>a divalent metal cation</name>
        <dbReference type="ChEBI" id="CHEBI:60240"/>
    </ligand>
</feature>
<comment type="caution">
    <text evidence="5">The sequence shown here is derived from an EMBL/GenBank/DDBJ whole genome shotgun (WGS) entry which is preliminary data.</text>
</comment>
<accession>A0A839T9R1</accession>
<proteinExistence type="inferred from homology"/>